<evidence type="ECO:0000313" key="2">
    <source>
        <dbReference type="EMBL" id="PXW52469.1"/>
    </source>
</evidence>
<dbReference type="OrthoDB" id="9797178at2"/>
<dbReference type="SUPFAM" id="SSF55729">
    <property type="entry name" value="Acyl-CoA N-acyltransferases (Nat)"/>
    <property type="match status" value="1"/>
</dbReference>
<gene>
    <name evidence="2" type="ORF">C7450_11642</name>
</gene>
<dbReference type="InterPro" id="IPR000182">
    <property type="entry name" value="GNAT_dom"/>
</dbReference>
<dbReference type="CDD" id="cd04301">
    <property type="entry name" value="NAT_SF"/>
    <property type="match status" value="1"/>
</dbReference>
<organism evidence="2 3">
    <name type="scientific">Chelatococcus asaccharovorans</name>
    <dbReference type="NCBI Taxonomy" id="28210"/>
    <lineage>
        <taxon>Bacteria</taxon>
        <taxon>Pseudomonadati</taxon>
        <taxon>Pseudomonadota</taxon>
        <taxon>Alphaproteobacteria</taxon>
        <taxon>Hyphomicrobiales</taxon>
        <taxon>Chelatococcaceae</taxon>
        <taxon>Chelatococcus</taxon>
    </lineage>
</organism>
<dbReference type="AlphaFoldDB" id="A0A2V3TUQ2"/>
<dbReference type="Gene3D" id="3.40.630.30">
    <property type="match status" value="1"/>
</dbReference>
<feature type="domain" description="N-acetyltransferase" evidence="1">
    <location>
        <begin position="1"/>
        <end position="152"/>
    </location>
</feature>
<proteinExistence type="predicted"/>
<dbReference type="InterPro" id="IPR016181">
    <property type="entry name" value="Acyl_CoA_acyltransferase"/>
</dbReference>
<protein>
    <submittedName>
        <fullName evidence="2">Putative acetyltransferase</fullName>
    </submittedName>
</protein>
<dbReference type="RefSeq" id="WP_110377955.1">
    <property type="nucleotide sequence ID" value="NZ_JAHBRY010000001.1"/>
</dbReference>
<keyword evidence="2" id="KW-0808">Transferase</keyword>
<keyword evidence="3" id="KW-1185">Reference proteome</keyword>
<reference evidence="2 3" key="1">
    <citation type="submission" date="2018-05" db="EMBL/GenBank/DDBJ databases">
        <title>Genomic Encyclopedia of Type Strains, Phase IV (KMG-IV): sequencing the most valuable type-strain genomes for metagenomic binning, comparative biology and taxonomic classification.</title>
        <authorList>
            <person name="Goeker M."/>
        </authorList>
    </citation>
    <scope>NUCLEOTIDE SEQUENCE [LARGE SCALE GENOMIC DNA]</scope>
    <source>
        <strain evidence="2 3">DSM 6462</strain>
    </source>
</reference>
<dbReference type="Proteomes" id="UP000248021">
    <property type="component" value="Unassembled WGS sequence"/>
</dbReference>
<sequence length="166" mass="17250">MHIRDEAPGDEPAIHAVVEQAFRSAPHSSGTEAHIVDALRAADALTVSLVAVEDGAVCGHVAFSPVTVDGAAVGWHGLGPLAVHPRRQRQGMGSQLVLEGLARLRTVGGQGCVVLGDPLYYGRFGFRARAELTLAGVPAAYFQALPFTTPMPEGSVDYHAAFAAGA</sequence>
<comment type="caution">
    <text evidence="2">The sequence shown here is derived from an EMBL/GenBank/DDBJ whole genome shotgun (WGS) entry which is preliminary data.</text>
</comment>
<name>A0A2V3TUQ2_9HYPH</name>
<dbReference type="PROSITE" id="PS51186">
    <property type="entry name" value="GNAT"/>
    <property type="match status" value="1"/>
</dbReference>
<dbReference type="Pfam" id="PF00583">
    <property type="entry name" value="Acetyltransf_1"/>
    <property type="match status" value="1"/>
</dbReference>
<dbReference type="GO" id="GO:0016747">
    <property type="term" value="F:acyltransferase activity, transferring groups other than amino-acyl groups"/>
    <property type="evidence" value="ECO:0007669"/>
    <property type="project" value="InterPro"/>
</dbReference>
<accession>A0A2V3TUQ2</accession>
<evidence type="ECO:0000259" key="1">
    <source>
        <dbReference type="PROSITE" id="PS51186"/>
    </source>
</evidence>
<dbReference type="EMBL" id="QJJK01000016">
    <property type="protein sequence ID" value="PXW52469.1"/>
    <property type="molecule type" value="Genomic_DNA"/>
</dbReference>
<evidence type="ECO:0000313" key="3">
    <source>
        <dbReference type="Proteomes" id="UP000248021"/>
    </source>
</evidence>